<dbReference type="Pfam" id="PF18269">
    <property type="entry name" value="T3SS_ATPase_C"/>
    <property type="match status" value="1"/>
</dbReference>
<dbReference type="InterPro" id="IPR040627">
    <property type="entry name" value="T3SS_ATPase_C"/>
</dbReference>
<feature type="domain" description="AAA+ ATPase" evidence="9">
    <location>
        <begin position="163"/>
        <end position="344"/>
    </location>
</feature>
<protein>
    <submittedName>
        <fullName evidence="10">Flagellar protein export ATPase FliI</fullName>
    </submittedName>
</protein>
<dbReference type="GO" id="GO:0030257">
    <property type="term" value="C:type III protein secretion system complex"/>
    <property type="evidence" value="ECO:0007669"/>
    <property type="project" value="InterPro"/>
</dbReference>
<evidence type="ECO:0000256" key="1">
    <source>
        <dbReference type="ARBA" id="ARBA00004496"/>
    </source>
</evidence>
<dbReference type="GO" id="GO:0005524">
    <property type="term" value="F:ATP binding"/>
    <property type="evidence" value="ECO:0007669"/>
    <property type="project" value="UniProtKB-KW"/>
</dbReference>
<dbReference type="CDD" id="cd18114">
    <property type="entry name" value="ATP-synt_flagellum-secretory_path_III_C"/>
    <property type="match status" value="1"/>
</dbReference>
<organism evidence="10">
    <name type="scientific">Fervidobacterium thailandense</name>
    <dbReference type="NCBI Taxonomy" id="1008305"/>
    <lineage>
        <taxon>Bacteria</taxon>
        <taxon>Thermotogati</taxon>
        <taxon>Thermotogota</taxon>
        <taxon>Thermotogae</taxon>
        <taxon>Thermotogales</taxon>
        <taxon>Fervidobacteriaceae</taxon>
        <taxon>Fervidobacterium</taxon>
    </lineage>
</organism>
<dbReference type="SMART" id="SM00382">
    <property type="entry name" value="AAA"/>
    <property type="match status" value="1"/>
</dbReference>
<dbReference type="AlphaFoldDB" id="A0A7C5VP22"/>
<gene>
    <name evidence="10" type="primary">fliI</name>
    <name evidence="10" type="ORF">ENT77_07370</name>
</gene>
<dbReference type="SUPFAM" id="SSF52540">
    <property type="entry name" value="P-loop containing nucleoside triphosphate hydrolases"/>
    <property type="match status" value="1"/>
</dbReference>
<dbReference type="GO" id="GO:0016887">
    <property type="term" value="F:ATP hydrolysis activity"/>
    <property type="evidence" value="ECO:0007669"/>
    <property type="project" value="InterPro"/>
</dbReference>
<dbReference type="Gene3D" id="3.40.50.12240">
    <property type="match status" value="1"/>
</dbReference>
<evidence type="ECO:0000256" key="6">
    <source>
        <dbReference type="ARBA" id="ARBA00022927"/>
    </source>
</evidence>
<dbReference type="Pfam" id="PF02874">
    <property type="entry name" value="ATP-synt_ab_N"/>
    <property type="match status" value="1"/>
</dbReference>
<dbReference type="GO" id="GO:0008564">
    <property type="term" value="F:protein-exporting ATPase activity"/>
    <property type="evidence" value="ECO:0007669"/>
    <property type="project" value="UniProtKB-EC"/>
</dbReference>
<comment type="catalytic activity">
    <reaction evidence="8">
        <text>ATP + H2O + cellular proteinSide 1 = ADP + phosphate + cellular proteinSide 2.</text>
        <dbReference type="EC" id="7.4.2.8"/>
    </reaction>
</comment>
<dbReference type="GO" id="GO:0046933">
    <property type="term" value="F:proton-transporting ATP synthase activity, rotational mechanism"/>
    <property type="evidence" value="ECO:0007669"/>
    <property type="project" value="TreeGrafter"/>
</dbReference>
<evidence type="ECO:0000256" key="4">
    <source>
        <dbReference type="ARBA" id="ARBA00022741"/>
    </source>
</evidence>
<dbReference type="CDD" id="cd01136">
    <property type="entry name" value="ATPase_flagellum-secretory_path_III"/>
    <property type="match status" value="1"/>
</dbReference>
<dbReference type="GO" id="GO:0071973">
    <property type="term" value="P:bacterial-type flagellum-dependent cell motility"/>
    <property type="evidence" value="ECO:0007669"/>
    <property type="project" value="InterPro"/>
</dbReference>
<evidence type="ECO:0000256" key="8">
    <source>
        <dbReference type="ARBA" id="ARBA00034006"/>
    </source>
</evidence>
<comment type="caution">
    <text evidence="10">The sequence shown here is derived from an EMBL/GenBank/DDBJ whole genome shotgun (WGS) entry which is preliminary data.</text>
</comment>
<dbReference type="InterPro" id="IPR050053">
    <property type="entry name" value="ATPase_alpha/beta_chains"/>
</dbReference>
<evidence type="ECO:0000256" key="7">
    <source>
        <dbReference type="ARBA" id="ARBA00022967"/>
    </source>
</evidence>
<reference evidence="10" key="1">
    <citation type="journal article" date="2020" name="mSystems">
        <title>Genome- and Community-Level Interaction Insights into Carbon Utilization and Element Cycling Functions of Hydrothermarchaeota in Hydrothermal Sediment.</title>
        <authorList>
            <person name="Zhou Z."/>
            <person name="Liu Y."/>
            <person name="Xu W."/>
            <person name="Pan J."/>
            <person name="Luo Z.H."/>
            <person name="Li M."/>
        </authorList>
    </citation>
    <scope>NUCLEOTIDE SEQUENCE [LARGE SCALE GENOMIC DNA]</scope>
    <source>
        <strain evidence="10">SpSt-609</strain>
    </source>
</reference>
<sequence>MWVRNLGKHLSLLDSLICRVESMQPYEYIGEVQKIIGLTVESRGPDAALGELCKIIVGRRKALAEVVGFKEDLTVLMPLEDITGLKKGCEVIRTGRTVSVPVGEALKGRVIDALGRPIDGRSLVLNEYRQIINEAPNPLIRKRIAEPLPVGVRAIDGFLTLGKGQRIGIFAGSGVGKSTLLGMIARNTVADINVIALIGERGREVREFIEKDLGEDGLKRSVVVVSTSDQPALLRVKALLTATTIAEYFRDKSYTVMLMVDSLTRWAMAQREIGLAIGEPPTTRGYPPSVFATLPKILERAGNSDKGSITGIYTVLVEADDFNEPISDTVRGIVDGHIILSRKLAELNHYPAIDVLMSISRLMVDIVEPEHLNAARTLRDLMATYNDAKDLIDVGAYKKGTNPKIDKAIELMDEINKFLRQGIRERMAFGDTVEYLIGLAKKAG</sequence>
<keyword evidence="2" id="KW-0813">Transport</keyword>
<dbReference type="InterPro" id="IPR027417">
    <property type="entry name" value="P-loop_NTPase"/>
</dbReference>
<dbReference type="GO" id="GO:0044780">
    <property type="term" value="P:bacterial-type flagellum assembly"/>
    <property type="evidence" value="ECO:0007669"/>
    <property type="project" value="InterPro"/>
</dbReference>
<dbReference type="InterPro" id="IPR022425">
    <property type="entry name" value="FliI_clade2"/>
</dbReference>
<dbReference type="Pfam" id="PF00006">
    <property type="entry name" value="ATP-synt_ab"/>
    <property type="match status" value="1"/>
</dbReference>
<dbReference type="FunFam" id="3.40.50.12240:FF:000002">
    <property type="entry name" value="Flagellum-specific ATP synthase FliI"/>
    <property type="match status" value="1"/>
</dbReference>
<keyword evidence="5" id="KW-0067">ATP-binding</keyword>
<keyword evidence="3" id="KW-0963">Cytoplasm</keyword>
<evidence type="ECO:0000313" key="10">
    <source>
        <dbReference type="EMBL" id="HGU41001.1"/>
    </source>
</evidence>
<dbReference type="GO" id="GO:0030254">
    <property type="term" value="P:protein secretion by the type III secretion system"/>
    <property type="evidence" value="ECO:0007669"/>
    <property type="project" value="InterPro"/>
</dbReference>
<dbReference type="NCBIfam" id="TIGR03497">
    <property type="entry name" value="FliI_clade2"/>
    <property type="match status" value="1"/>
</dbReference>
<dbReference type="InterPro" id="IPR005714">
    <property type="entry name" value="ATPase_T3SS_FliI/YscN"/>
</dbReference>
<comment type="subcellular location">
    <subcellularLocation>
        <location evidence="1">Cytoplasm</location>
    </subcellularLocation>
</comment>
<dbReference type="GO" id="GO:0005737">
    <property type="term" value="C:cytoplasm"/>
    <property type="evidence" value="ECO:0007669"/>
    <property type="project" value="UniProtKB-SubCell"/>
</dbReference>
<evidence type="ECO:0000256" key="5">
    <source>
        <dbReference type="ARBA" id="ARBA00022840"/>
    </source>
</evidence>
<dbReference type="EMBL" id="DSZY01000031">
    <property type="protein sequence ID" value="HGU41001.1"/>
    <property type="molecule type" value="Genomic_DNA"/>
</dbReference>
<dbReference type="PANTHER" id="PTHR15184:SF9">
    <property type="entry name" value="SPI-1 TYPE 3 SECRETION SYSTEM ATPASE"/>
    <property type="match status" value="1"/>
</dbReference>
<name>A0A7C5VP22_9BACT</name>
<keyword evidence="10" id="KW-0966">Cell projection</keyword>
<keyword evidence="4" id="KW-0547">Nucleotide-binding</keyword>
<dbReference type="InterPro" id="IPR020003">
    <property type="entry name" value="ATPase_a/bsu_AS"/>
</dbReference>
<dbReference type="PANTHER" id="PTHR15184">
    <property type="entry name" value="ATP SYNTHASE"/>
    <property type="match status" value="1"/>
</dbReference>
<keyword evidence="6" id="KW-0653">Protein transport</keyword>
<evidence type="ECO:0000259" key="9">
    <source>
        <dbReference type="SMART" id="SM00382"/>
    </source>
</evidence>
<evidence type="ECO:0000256" key="3">
    <source>
        <dbReference type="ARBA" id="ARBA00022490"/>
    </source>
</evidence>
<keyword evidence="10" id="KW-0282">Flagellum</keyword>
<dbReference type="CDD" id="cd18117">
    <property type="entry name" value="ATP-synt_flagellum-secretory_path_III_N"/>
    <property type="match status" value="1"/>
</dbReference>
<dbReference type="NCBIfam" id="TIGR01026">
    <property type="entry name" value="fliI_yscN"/>
    <property type="match status" value="1"/>
</dbReference>
<dbReference type="InterPro" id="IPR003593">
    <property type="entry name" value="AAA+_ATPase"/>
</dbReference>
<dbReference type="PROSITE" id="PS00152">
    <property type="entry name" value="ATPASE_ALPHA_BETA"/>
    <property type="match status" value="1"/>
</dbReference>
<dbReference type="InterPro" id="IPR004100">
    <property type="entry name" value="ATPase_F1/V1/A1_a/bsu_N"/>
</dbReference>
<dbReference type="InterPro" id="IPR000194">
    <property type="entry name" value="ATPase_F1/V1/A1_a/bsu_nucl-bd"/>
</dbReference>
<keyword evidence="10" id="KW-0969">Cilium</keyword>
<keyword evidence="7" id="KW-1278">Translocase</keyword>
<evidence type="ECO:0000256" key="2">
    <source>
        <dbReference type="ARBA" id="ARBA00022448"/>
    </source>
</evidence>
<proteinExistence type="predicted"/>
<accession>A0A7C5VP22</accession>